<dbReference type="OrthoDB" id="8922503at2759"/>
<evidence type="ECO:0000313" key="3">
    <source>
        <dbReference type="Proteomes" id="UP000824219"/>
    </source>
</evidence>
<organism evidence="2 3">
    <name type="scientific">Hemibagrus wyckioides</name>
    <dbReference type="NCBI Taxonomy" id="337641"/>
    <lineage>
        <taxon>Eukaryota</taxon>
        <taxon>Metazoa</taxon>
        <taxon>Chordata</taxon>
        <taxon>Craniata</taxon>
        <taxon>Vertebrata</taxon>
        <taxon>Euteleostomi</taxon>
        <taxon>Actinopterygii</taxon>
        <taxon>Neopterygii</taxon>
        <taxon>Teleostei</taxon>
        <taxon>Ostariophysi</taxon>
        <taxon>Siluriformes</taxon>
        <taxon>Bagridae</taxon>
        <taxon>Hemibagrus</taxon>
    </lineage>
</organism>
<evidence type="ECO:0000313" key="2">
    <source>
        <dbReference type="EMBL" id="KAG7336018.1"/>
    </source>
</evidence>
<comment type="caution">
    <text evidence="2">The sequence shown here is derived from an EMBL/GenBank/DDBJ whole genome shotgun (WGS) entry which is preliminary data.</text>
</comment>
<feature type="region of interest" description="Disordered" evidence="1">
    <location>
        <begin position="84"/>
        <end position="178"/>
    </location>
</feature>
<feature type="compositionally biased region" description="Basic and acidic residues" evidence="1">
    <location>
        <begin position="155"/>
        <end position="165"/>
    </location>
</feature>
<feature type="compositionally biased region" description="Basic and acidic residues" evidence="1">
    <location>
        <begin position="85"/>
        <end position="102"/>
    </location>
</feature>
<feature type="compositionally biased region" description="Low complexity" evidence="1">
    <location>
        <begin position="134"/>
        <end position="154"/>
    </location>
</feature>
<feature type="compositionally biased region" description="Basic and acidic residues" evidence="1">
    <location>
        <begin position="432"/>
        <end position="446"/>
    </location>
</feature>
<evidence type="ECO:0000256" key="1">
    <source>
        <dbReference type="SAM" id="MobiDB-lite"/>
    </source>
</evidence>
<sequence>MRPTTAIPFESGLDRGVPWGRDLITFMTSAAGYMMRTLQKPRKNKPSKRQVNHRRFLHNMIQRKFTEIEAANHQLASVLFSVDTEPQRQSEVKSTDKDESEKKLKKATAVFSEDEPKPLDDDNDTQTLDSLVTNPNKNSLTSKSLNNLNNGKVNQIREDREEVERSGGNPPEEITDFNSEREQFQWGSAELSDLTPITNIVVEDSVFTSHESIERITDFSHVQIPNSPDGEQQHLGLTLFDLSPTSPVSPLSLNSCDFEVQIQSDNDHTFQIQQIAESLQMDLMENLELLDSEEYLQNIDQMDMAGVWDIHNEEDLSCFQDSLPFLNTSHTDFAMDKQASCGDGDICGGLHQNTTLLENSIKDSNVDDDLRSNVSYRLGHYGSSGHHNQARQTKPTVNCYVNQTKISTSVNKEGQNSNRGTWTICEQGNISRELKHDPPDQPHPKNWDLNYNNHSPSKVKCLYYMLTDEEKKIIESGPTLNPHLDLSSPVNMLSSSTAHCYSFAIPPQANSNCLGDLCSFSNHGGNQSIPSFDGVAQSFPAPYQNPHPHPVSTPPLNDDWLFSNIATEVDFNSMVRSHGHTYC</sequence>
<feature type="region of interest" description="Disordered" evidence="1">
    <location>
        <begin position="432"/>
        <end position="451"/>
    </location>
</feature>
<dbReference type="Proteomes" id="UP000824219">
    <property type="component" value="Linkage Group LG01"/>
</dbReference>
<keyword evidence="3" id="KW-1185">Reference proteome</keyword>
<dbReference type="AlphaFoldDB" id="A0A9D3SYV7"/>
<proteinExistence type="predicted"/>
<gene>
    <name evidence="2" type="ORF">KOW79_000711</name>
</gene>
<protein>
    <submittedName>
        <fullName evidence="2">Uncharacterized protein</fullName>
    </submittedName>
</protein>
<dbReference type="EMBL" id="JAHKSW010000001">
    <property type="protein sequence ID" value="KAG7336018.1"/>
    <property type="molecule type" value="Genomic_DNA"/>
</dbReference>
<name>A0A9D3SYV7_9TELE</name>
<accession>A0A9D3SYV7</accession>
<reference evidence="2 3" key="1">
    <citation type="submission" date="2021-06" db="EMBL/GenBank/DDBJ databases">
        <title>Chromosome-level genome assembly of the red-tail catfish (Hemibagrus wyckioides).</title>
        <authorList>
            <person name="Shao F."/>
        </authorList>
    </citation>
    <scope>NUCLEOTIDE SEQUENCE [LARGE SCALE GENOMIC DNA]</scope>
    <source>
        <strain evidence="2">EC202008001</strain>
        <tissue evidence="2">Blood</tissue>
    </source>
</reference>